<comment type="subcellular location">
    <subcellularLocation>
        <location evidence="1">Endomembrane system</location>
        <topology evidence="1">Multi-pass membrane protein</topology>
    </subcellularLocation>
</comment>
<reference evidence="7" key="1">
    <citation type="journal article" date="2019" name="Int. J. Syst. Evol. Microbiol.">
        <title>The Global Catalogue of Microorganisms (GCM) 10K type strain sequencing project: providing services to taxonomists for standard genome sequencing and annotation.</title>
        <authorList>
            <consortium name="The Broad Institute Genomics Platform"/>
            <consortium name="The Broad Institute Genome Sequencing Center for Infectious Disease"/>
            <person name="Wu L."/>
            <person name="Ma J."/>
        </authorList>
    </citation>
    <scope>NUCLEOTIDE SEQUENCE [LARGE SCALE GENOMIC DNA]</scope>
    <source>
        <strain evidence="7">CCUG 62953</strain>
    </source>
</reference>
<keyword evidence="3 5" id="KW-1133">Transmembrane helix</keyword>
<dbReference type="GO" id="GO:0032259">
    <property type="term" value="P:methylation"/>
    <property type="evidence" value="ECO:0007669"/>
    <property type="project" value="UniProtKB-KW"/>
</dbReference>
<dbReference type="Gene3D" id="1.20.120.1630">
    <property type="match status" value="1"/>
</dbReference>
<organism evidence="6 7">
    <name type="scientific">Litorisediminicola beolgyonensis</name>
    <dbReference type="NCBI Taxonomy" id="1173614"/>
    <lineage>
        <taxon>Bacteria</taxon>
        <taxon>Pseudomonadati</taxon>
        <taxon>Pseudomonadota</taxon>
        <taxon>Alphaproteobacteria</taxon>
        <taxon>Rhodobacterales</taxon>
        <taxon>Paracoccaceae</taxon>
        <taxon>Litorisediminicola</taxon>
    </lineage>
</organism>
<dbReference type="RefSeq" id="WP_386804658.1">
    <property type="nucleotide sequence ID" value="NZ_JBHTMU010000027.1"/>
</dbReference>
<dbReference type="Proteomes" id="UP001597135">
    <property type="component" value="Unassembled WGS sequence"/>
</dbReference>
<protein>
    <submittedName>
        <fullName evidence="6">Methyltransferase family protein</fullName>
        <ecNumber evidence="6">2.1.1.100</ecNumber>
        <ecNumber evidence="6">2.1.1.334</ecNumber>
    </submittedName>
</protein>
<proteinExistence type="predicted"/>
<feature type="transmembrane region" description="Helical" evidence="5">
    <location>
        <begin position="26"/>
        <end position="45"/>
    </location>
</feature>
<keyword evidence="6" id="KW-0489">Methyltransferase</keyword>
<evidence type="ECO:0000256" key="5">
    <source>
        <dbReference type="SAM" id="Phobius"/>
    </source>
</evidence>
<feature type="transmembrane region" description="Helical" evidence="5">
    <location>
        <begin position="57"/>
        <end position="77"/>
    </location>
</feature>
<sequence>MHIPAQIPPEAAAAPRRVDQSRRIRVLRIAFVALLPLMLFTRSAWSEMHWFFDLFEVSGIFLVIAGVLGRFWAILYIGGRKNRTVVDEGPYSICRHPLYLFSTLGVLGFGMMLGSLVLTVLFGGLVLVILQITAGREEAFLRASLGDDYAAYAARVPRILPKLSGFRTGPTVEVDLRHLRGNLFDALVFLSFIPIAELLEVVKEEGWVTTFAIW</sequence>
<dbReference type="Pfam" id="PF04191">
    <property type="entry name" value="PEMT"/>
    <property type="match status" value="1"/>
</dbReference>
<evidence type="ECO:0000313" key="7">
    <source>
        <dbReference type="Proteomes" id="UP001597135"/>
    </source>
</evidence>
<evidence type="ECO:0000313" key="6">
    <source>
        <dbReference type="EMBL" id="MFD1343580.1"/>
    </source>
</evidence>
<comment type="caution">
    <text evidence="6">The sequence shown here is derived from an EMBL/GenBank/DDBJ whole genome shotgun (WGS) entry which is preliminary data.</text>
</comment>
<accession>A0ABW3ZKA7</accession>
<keyword evidence="4 5" id="KW-0472">Membrane</keyword>
<feature type="transmembrane region" description="Helical" evidence="5">
    <location>
        <begin position="98"/>
        <end position="130"/>
    </location>
</feature>
<dbReference type="EMBL" id="JBHTMU010000027">
    <property type="protein sequence ID" value="MFD1343580.1"/>
    <property type="molecule type" value="Genomic_DNA"/>
</dbReference>
<dbReference type="EC" id="2.1.1.334" evidence="6"/>
<evidence type="ECO:0000256" key="3">
    <source>
        <dbReference type="ARBA" id="ARBA00022989"/>
    </source>
</evidence>
<name>A0ABW3ZKA7_9RHOB</name>
<keyword evidence="6" id="KW-0808">Transferase</keyword>
<evidence type="ECO:0000256" key="4">
    <source>
        <dbReference type="ARBA" id="ARBA00023136"/>
    </source>
</evidence>
<evidence type="ECO:0000256" key="2">
    <source>
        <dbReference type="ARBA" id="ARBA00022692"/>
    </source>
</evidence>
<dbReference type="GO" id="GO:0004671">
    <property type="term" value="F:protein C-terminal S-isoprenylcysteine carboxyl O-methyltransferase activity"/>
    <property type="evidence" value="ECO:0007669"/>
    <property type="project" value="UniProtKB-EC"/>
</dbReference>
<keyword evidence="7" id="KW-1185">Reference proteome</keyword>
<evidence type="ECO:0000256" key="1">
    <source>
        <dbReference type="ARBA" id="ARBA00004127"/>
    </source>
</evidence>
<dbReference type="PANTHER" id="PTHR12714">
    <property type="entry name" value="PROTEIN-S ISOPRENYLCYSTEINE O-METHYLTRANSFERASE"/>
    <property type="match status" value="1"/>
</dbReference>
<keyword evidence="2 5" id="KW-0812">Transmembrane</keyword>
<dbReference type="InterPro" id="IPR007318">
    <property type="entry name" value="Phopholipid_MeTrfase"/>
</dbReference>
<dbReference type="PANTHER" id="PTHR12714:SF9">
    <property type="entry name" value="PROTEIN-S-ISOPRENYLCYSTEINE O-METHYLTRANSFERASE"/>
    <property type="match status" value="1"/>
</dbReference>
<dbReference type="EC" id="2.1.1.100" evidence="6"/>
<gene>
    <name evidence="6" type="ORF">ACFQ4E_14210</name>
</gene>